<reference evidence="9 10" key="1">
    <citation type="journal article" date="2017" name="Front. Microbiol.">
        <title>Phaeobacter piscinae sp. nov., a species of the Roseobacter group and potential aquaculture probiont.</title>
        <authorList>
            <person name="Sonnenschein E.C."/>
            <person name="Phippen C.B.W."/>
            <person name="Nielsen K.F."/>
            <person name="Mateiu R.V."/>
            <person name="Melchiorsen J."/>
            <person name="Gram L."/>
            <person name="Overmann J."/>
            <person name="Freese H.M."/>
        </authorList>
    </citation>
    <scope>NUCLEOTIDE SEQUENCE [LARGE SCALE GENOMIC DNA]</scope>
    <source>
        <strain evidence="9 10">P88</strain>
    </source>
</reference>
<dbReference type="RefSeq" id="WP_102883350.1">
    <property type="nucleotide sequence ID" value="NZ_CP010725.1"/>
</dbReference>
<feature type="transmembrane region" description="Helical" evidence="7">
    <location>
        <begin position="230"/>
        <end position="248"/>
    </location>
</feature>
<feature type="compositionally biased region" description="Polar residues" evidence="6">
    <location>
        <begin position="641"/>
        <end position="657"/>
    </location>
</feature>
<feature type="region of interest" description="Disordered" evidence="6">
    <location>
        <begin position="671"/>
        <end position="713"/>
    </location>
</feature>
<dbReference type="GO" id="GO:0055091">
    <property type="term" value="P:phospholipid homeostasis"/>
    <property type="evidence" value="ECO:0007669"/>
    <property type="project" value="TreeGrafter"/>
</dbReference>
<reference evidence="9 10" key="2">
    <citation type="journal article" date="2017" name="Genome Biol. Evol.">
        <title>Trajectories and Drivers of Genome Evolution in Surface-Associated Marine Phaeobacter.</title>
        <authorList>
            <person name="Freese H.M."/>
            <person name="Sikorski J."/>
            <person name="Bunk B."/>
            <person name="Scheuner C."/>
            <person name="Meier-Kolthoff J.P."/>
            <person name="Sproer C."/>
            <person name="Gram L."/>
            <person name="Overmann J."/>
        </authorList>
    </citation>
    <scope>NUCLEOTIDE SEQUENCE [LARGE SCALE GENOMIC DNA]</scope>
    <source>
        <strain evidence="9 10">P88</strain>
    </source>
</reference>
<dbReference type="Gene3D" id="3.40.630.30">
    <property type="match status" value="1"/>
</dbReference>
<keyword evidence="4 7" id="KW-1133">Transmembrane helix</keyword>
<evidence type="ECO:0000259" key="8">
    <source>
        <dbReference type="PROSITE" id="PS51186"/>
    </source>
</evidence>
<feature type="transmembrane region" description="Helical" evidence="7">
    <location>
        <begin position="260"/>
        <end position="281"/>
    </location>
</feature>
<keyword evidence="2" id="KW-1003">Cell membrane</keyword>
<evidence type="ECO:0000256" key="5">
    <source>
        <dbReference type="ARBA" id="ARBA00023136"/>
    </source>
</evidence>
<sequence>MPRRPSLAARALTRTATRAARLLLPVAVMLGCLALLQAHVTLPDLAQLRSILGSLAGWQWAGALIATGVSFWALGRYDSVAHRHLGTGLDGPQARRAGIVAIAISQTLGFGLITGAFARWRMLKGLRPLRAAQLTGMVAITFLIALAGICGAALLLSPPPVSSPWLGSAILLGTCAMITVMVGVPVVRIGRMTLRWPSLTAIAALGFWAMIDVVAAGSALWLLLPAGVDLSLAVLLPAYFLALGVAILSSAPGGAGAFELALCAMLPTHATAEIIAAILAFRLVYYLLPAVLAGLCLCWPALTRLALNATQTAPRADDPQVLSGTAMRPASHLPHSRPIAEAAVIRQNGGHIHAFGLNQVALVDSPQASIALFGAVSGHLAEVLPGLRQHARLRNAVACLYKCTARDAAACRRARWRVLRIAQEAVLHPVKFSESGSSRRQLRRKLRQAEKAEVCVLPAAPELPIEQMAQIDSAWQAAHGGAKGTTMGRFQAEYLAQQQVFIAWHRERMVGFVSFHAIAHEWCLDLVRLLPEAPDGTGHALIRAAIAEAAALQVPRLSLAAVPDHRFAKRLDPGLRRFKTCFAPMWEDRYVAAPSILHLTIALGELLRLVHHPASLPHWSTSAESSLADDNPATDGPDSASPGSVTQSDANSVSVTEESLWRTFERRAAAARKRRRAATDQRQDGCDDDRPLHHGDPPHNKDEENEIALTRRA</sequence>
<evidence type="ECO:0000256" key="4">
    <source>
        <dbReference type="ARBA" id="ARBA00022989"/>
    </source>
</evidence>
<feature type="transmembrane region" description="Helical" evidence="7">
    <location>
        <begin position="199"/>
        <end position="224"/>
    </location>
</feature>
<dbReference type="EMBL" id="CP010725">
    <property type="protein sequence ID" value="AUQ98778.1"/>
    <property type="molecule type" value="Genomic_DNA"/>
</dbReference>
<evidence type="ECO:0000256" key="2">
    <source>
        <dbReference type="ARBA" id="ARBA00022475"/>
    </source>
</evidence>
<dbReference type="PROSITE" id="PS51186">
    <property type="entry name" value="GNAT"/>
    <property type="match status" value="1"/>
</dbReference>
<gene>
    <name evidence="9" type="ORF">PhaeoP88_01399</name>
</gene>
<dbReference type="InterPro" id="IPR000182">
    <property type="entry name" value="GNAT_dom"/>
</dbReference>
<feature type="compositionally biased region" description="Basic and acidic residues" evidence="6">
    <location>
        <begin position="677"/>
        <end position="702"/>
    </location>
</feature>
<dbReference type="GO" id="GO:0016755">
    <property type="term" value="F:aminoacyltransferase activity"/>
    <property type="evidence" value="ECO:0007669"/>
    <property type="project" value="TreeGrafter"/>
</dbReference>
<evidence type="ECO:0000256" key="1">
    <source>
        <dbReference type="ARBA" id="ARBA00004651"/>
    </source>
</evidence>
<dbReference type="Proteomes" id="UP000236447">
    <property type="component" value="Chromosome"/>
</dbReference>
<accession>A0A2I7K846</accession>
<dbReference type="SUPFAM" id="SSF55729">
    <property type="entry name" value="Acyl-CoA N-acyltransferases (Nat)"/>
    <property type="match status" value="1"/>
</dbReference>
<feature type="domain" description="N-acetyltransferase" evidence="8">
    <location>
        <begin position="458"/>
        <end position="590"/>
    </location>
</feature>
<keyword evidence="3 7" id="KW-0812">Transmembrane</keyword>
<feature type="transmembrane region" description="Helical" evidence="7">
    <location>
        <begin position="287"/>
        <end position="307"/>
    </location>
</feature>
<dbReference type="InterPro" id="IPR016181">
    <property type="entry name" value="Acyl_CoA_acyltransferase"/>
</dbReference>
<evidence type="ECO:0000313" key="9">
    <source>
        <dbReference type="EMBL" id="AUQ98778.1"/>
    </source>
</evidence>
<feature type="region of interest" description="Disordered" evidence="6">
    <location>
        <begin position="619"/>
        <end position="659"/>
    </location>
</feature>
<dbReference type="PANTHER" id="PTHR34697">
    <property type="entry name" value="PHOSPHATIDYLGLYCEROL LYSYLTRANSFERASE"/>
    <property type="match status" value="1"/>
</dbReference>
<proteinExistence type="predicted"/>
<dbReference type="GO" id="GO:0005886">
    <property type="term" value="C:plasma membrane"/>
    <property type="evidence" value="ECO:0007669"/>
    <property type="project" value="UniProtKB-SubCell"/>
</dbReference>
<name>A0A2I7K846_9RHOB</name>
<feature type="transmembrane region" description="Helical" evidence="7">
    <location>
        <begin position="97"/>
        <end position="120"/>
    </location>
</feature>
<evidence type="ECO:0000256" key="6">
    <source>
        <dbReference type="SAM" id="MobiDB-lite"/>
    </source>
</evidence>
<dbReference type="Pfam" id="PF09924">
    <property type="entry name" value="LPG_synthase_C"/>
    <property type="match status" value="1"/>
</dbReference>
<dbReference type="PROSITE" id="PS51257">
    <property type="entry name" value="PROKAR_LIPOPROTEIN"/>
    <property type="match status" value="1"/>
</dbReference>
<organism evidence="9 10">
    <name type="scientific">Phaeobacter inhibens</name>
    <dbReference type="NCBI Taxonomy" id="221822"/>
    <lineage>
        <taxon>Bacteria</taxon>
        <taxon>Pseudomonadati</taxon>
        <taxon>Pseudomonadota</taxon>
        <taxon>Alphaproteobacteria</taxon>
        <taxon>Rhodobacterales</taxon>
        <taxon>Roseobacteraceae</taxon>
        <taxon>Phaeobacter</taxon>
    </lineage>
</organism>
<dbReference type="InterPro" id="IPR024320">
    <property type="entry name" value="LPG_synthase_C"/>
</dbReference>
<protein>
    <submittedName>
        <fullName evidence="9">Putative integral membrane protein</fullName>
    </submittedName>
</protein>
<feature type="transmembrane region" description="Helical" evidence="7">
    <location>
        <begin position="168"/>
        <end position="187"/>
    </location>
</feature>
<dbReference type="AlphaFoldDB" id="A0A2I7K846"/>
<evidence type="ECO:0000256" key="3">
    <source>
        <dbReference type="ARBA" id="ARBA00022692"/>
    </source>
</evidence>
<dbReference type="PANTHER" id="PTHR34697:SF2">
    <property type="entry name" value="PHOSPHATIDYLGLYCEROL LYSYLTRANSFERASE"/>
    <property type="match status" value="1"/>
</dbReference>
<dbReference type="GO" id="GO:0016747">
    <property type="term" value="F:acyltransferase activity, transferring groups other than amino-acyl groups"/>
    <property type="evidence" value="ECO:0007669"/>
    <property type="project" value="InterPro"/>
</dbReference>
<keyword evidence="5 7" id="KW-0472">Membrane</keyword>
<feature type="transmembrane region" description="Helical" evidence="7">
    <location>
        <begin position="132"/>
        <end position="156"/>
    </location>
</feature>
<evidence type="ECO:0000313" key="10">
    <source>
        <dbReference type="Proteomes" id="UP000236447"/>
    </source>
</evidence>
<comment type="subcellular location">
    <subcellularLocation>
        <location evidence="1">Cell membrane</location>
        <topology evidence="1">Multi-pass membrane protein</topology>
    </subcellularLocation>
</comment>
<dbReference type="InterPro" id="IPR051211">
    <property type="entry name" value="PG_lysyltransferase"/>
</dbReference>
<evidence type="ECO:0000256" key="7">
    <source>
        <dbReference type="SAM" id="Phobius"/>
    </source>
</evidence>